<name>A0A645CL60_9ZZZZ</name>
<dbReference type="AlphaFoldDB" id="A0A645CL60"/>
<sequence>MRHQRLAHFGAKARHHVEYAGRKARFLGQCSQFQQRCAGELRRLEHHRVAPRQRRGQLPGAEGERRVPRRDGRHHAHGLVAHVVENARLVNGHHRALHLVGQACVVVKPLRDVAHLAAHFGHQLAVVTLLGFGQQVGVGLDQIGQAAQQGAALRGRQIAPRGRLQGGVR</sequence>
<evidence type="ECO:0000256" key="1">
    <source>
        <dbReference type="SAM" id="MobiDB-lite"/>
    </source>
</evidence>
<evidence type="ECO:0000313" key="2">
    <source>
        <dbReference type="EMBL" id="MPM77696.1"/>
    </source>
</evidence>
<protein>
    <submittedName>
        <fullName evidence="2">Uncharacterized protein</fullName>
    </submittedName>
</protein>
<organism evidence="2">
    <name type="scientific">bioreactor metagenome</name>
    <dbReference type="NCBI Taxonomy" id="1076179"/>
    <lineage>
        <taxon>unclassified sequences</taxon>
        <taxon>metagenomes</taxon>
        <taxon>ecological metagenomes</taxon>
    </lineage>
</organism>
<reference evidence="2" key="1">
    <citation type="submission" date="2019-08" db="EMBL/GenBank/DDBJ databases">
        <authorList>
            <person name="Kucharzyk K."/>
            <person name="Murdoch R.W."/>
            <person name="Higgins S."/>
            <person name="Loffler F."/>
        </authorList>
    </citation>
    <scope>NUCLEOTIDE SEQUENCE</scope>
</reference>
<comment type="caution">
    <text evidence="2">The sequence shown here is derived from an EMBL/GenBank/DDBJ whole genome shotgun (WGS) entry which is preliminary data.</text>
</comment>
<accession>A0A645CL60</accession>
<dbReference type="EMBL" id="VSSQ01028113">
    <property type="protein sequence ID" value="MPM77696.1"/>
    <property type="molecule type" value="Genomic_DNA"/>
</dbReference>
<proteinExistence type="predicted"/>
<gene>
    <name evidence="2" type="ORF">SDC9_124704</name>
</gene>
<feature type="region of interest" description="Disordered" evidence="1">
    <location>
        <begin position="48"/>
        <end position="72"/>
    </location>
</feature>